<reference evidence="1" key="1">
    <citation type="submission" date="2021-02" db="EMBL/GenBank/DDBJ databases">
        <authorList>
            <person name="Nowell W R."/>
        </authorList>
    </citation>
    <scope>NUCLEOTIDE SEQUENCE</scope>
</reference>
<organism evidence="1 2">
    <name type="scientific">Rotaria sordida</name>
    <dbReference type="NCBI Taxonomy" id="392033"/>
    <lineage>
        <taxon>Eukaryota</taxon>
        <taxon>Metazoa</taxon>
        <taxon>Spiralia</taxon>
        <taxon>Gnathifera</taxon>
        <taxon>Rotifera</taxon>
        <taxon>Eurotatoria</taxon>
        <taxon>Bdelloidea</taxon>
        <taxon>Philodinida</taxon>
        <taxon>Philodinidae</taxon>
        <taxon>Rotaria</taxon>
    </lineage>
</organism>
<proteinExistence type="predicted"/>
<dbReference type="SUPFAM" id="SSF51905">
    <property type="entry name" value="FAD/NAD(P)-binding domain"/>
    <property type="match status" value="1"/>
</dbReference>
<dbReference type="Pfam" id="PF13450">
    <property type="entry name" value="NAD_binding_8"/>
    <property type="match status" value="1"/>
</dbReference>
<evidence type="ECO:0000313" key="2">
    <source>
        <dbReference type="Proteomes" id="UP000663889"/>
    </source>
</evidence>
<dbReference type="PROSITE" id="PS51257">
    <property type="entry name" value="PROKAR_LIPOPROTEIN"/>
    <property type="match status" value="1"/>
</dbReference>
<dbReference type="AlphaFoldDB" id="A0A814XM07"/>
<comment type="caution">
    <text evidence="1">The sequence shown here is derived from an EMBL/GenBank/DDBJ whole genome shotgun (WGS) entry which is preliminary data.</text>
</comment>
<gene>
    <name evidence="1" type="ORF">SEV965_LOCUS22068</name>
</gene>
<protein>
    <submittedName>
        <fullName evidence="1">Uncharacterized protein</fullName>
    </submittedName>
</protein>
<name>A0A814XM07_9BILA</name>
<accession>A0A814XM07</accession>
<dbReference type="Gene3D" id="3.50.50.60">
    <property type="entry name" value="FAD/NAD(P)-binding domain"/>
    <property type="match status" value="1"/>
</dbReference>
<evidence type="ECO:0000313" key="1">
    <source>
        <dbReference type="EMBL" id="CAF1218757.1"/>
    </source>
</evidence>
<dbReference type="Proteomes" id="UP000663889">
    <property type="component" value="Unassembled WGS sequence"/>
</dbReference>
<sequence>MSKKRVLIVGAGCAGMSCANQLAQHTEKFDVTLIDSIDRCVEQAFSIPVDKEKYGTGEHTLETVEEFEELVLCVLPDQAKILLGKTARWIDKFVLC</sequence>
<dbReference type="EMBL" id="CAJNOU010001537">
    <property type="protein sequence ID" value="CAF1218757.1"/>
    <property type="molecule type" value="Genomic_DNA"/>
</dbReference>
<dbReference type="InterPro" id="IPR036188">
    <property type="entry name" value="FAD/NAD-bd_sf"/>
</dbReference>